<dbReference type="InterPro" id="IPR023170">
    <property type="entry name" value="HhH_base_excis_C"/>
</dbReference>
<proteinExistence type="predicted"/>
<feature type="domain" description="HhH-GPD" evidence="5">
    <location>
        <begin position="38"/>
        <end position="199"/>
    </location>
</feature>
<dbReference type="SUPFAM" id="SSF48150">
    <property type="entry name" value="DNA-glycosylase"/>
    <property type="match status" value="1"/>
</dbReference>
<evidence type="ECO:0000313" key="6">
    <source>
        <dbReference type="EMBL" id="TCJ11825.1"/>
    </source>
</evidence>
<evidence type="ECO:0000256" key="2">
    <source>
        <dbReference type="ARBA" id="ARBA00022723"/>
    </source>
</evidence>
<keyword evidence="6" id="KW-0255">Endonuclease</keyword>
<sequence>MTRRNPWLIPYQRLAARHGPQHWWPGETPFEVMVGAVLTQNTAWTNVERAIANLKAAGLLDCAAILACPDAELAAAIRPAGYFNVKAGRLKALCRFLAERGVAAAPERLAGQAGQAELRDALLAVSGVGPETADSILLYALGLPSFVVDAYTRRAYARLGLLRGDESYAEIQTLFERHLARDVGLYNEYHALIVRLGKEHCRPRPRCPDCPLKEICRHAL</sequence>
<dbReference type="GO" id="GO:0051539">
    <property type="term" value="F:4 iron, 4 sulfur cluster binding"/>
    <property type="evidence" value="ECO:0007669"/>
    <property type="project" value="UniProtKB-KW"/>
</dbReference>
<keyword evidence="3" id="KW-0408">Iron</keyword>
<reference evidence="6 7" key="1">
    <citation type="submission" date="2019-03" db="EMBL/GenBank/DDBJ databases">
        <title>Genome sequence of Thiobacillaceae bacterium LSR1, a sulfur-oxidizing bacterium isolated from freshwater sediment.</title>
        <authorList>
            <person name="Li S."/>
        </authorList>
    </citation>
    <scope>NUCLEOTIDE SEQUENCE [LARGE SCALE GENOMIC DNA]</scope>
    <source>
        <strain evidence="6 7">LSR1</strain>
    </source>
</reference>
<dbReference type="EMBL" id="SJZB01000049">
    <property type="protein sequence ID" value="TCJ11825.1"/>
    <property type="molecule type" value="Genomic_DNA"/>
</dbReference>
<dbReference type="OrthoDB" id="9811249at2"/>
<dbReference type="GO" id="GO:0006284">
    <property type="term" value="P:base-excision repair"/>
    <property type="evidence" value="ECO:0007669"/>
    <property type="project" value="InterPro"/>
</dbReference>
<keyword evidence="7" id="KW-1185">Reference proteome</keyword>
<dbReference type="Proteomes" id="UP000295443">
    <property type="component" value="Unassembled WGS sequence"/>
</dbReference>
<dbReference type="SMART" id="SM00478">
    <property type="entry name" value="ENDO3c"/>
    <property type="match status" value="1"/>
</dbReference>
<comment type="caution">
    <text evidence="6">The sequence shown here is derived from an EMBL/GenBank/DDBJ whole genome shotgun (WGS) entry which is preliminary data.</text>
</comment>
<dbReference type="Pfam" id="PF00730">
    <property type="entry name" value="HhH-GPD"/>
    <property type="match status" value="1"/>
</dbReference>
<protein>
    <submittedName>
        <fullName evidence="6">Endonuclease III domain-containing protein</fullName>
    </submittedName>
</protein>
<keyword evidence="6" id="KW-0540">Nuclease</keyword>
<dbReference type="Gene3D" id="1.10.340.30">
    <property type="entry name" value="Hypothetical protein, domain 2"/>
    <property type="match status" value="1"/>
</dbReference>
<keyword evidence="2" id="KW-0479">Metal-binding</keyword>
<keyword evidence="6" id="KW-0378">Hydrolase</keyword>
<keyword evidence="4" id="KW-0411">Iron-sulfur</keyword>
<dbReference type="PANTHER" id="PTHR10359:SF19">
    <property type="entry name" value="DNA REPAIR GLYCOSYLASE MJ1434-RELATED"/>
    <property type="match status" value="1"/>
</dbReference>
<gene>
    <name evidence="6" type="ORF">EZJ19_14300</name>
</gene>
<organism evidence="6 7">
    <name type="scientific">Parasulfuritortus cantonensis</name>
    <dbReference type="NCBI Taxonomy" id="2528202"/>
    <lineage>
        <taxon>Bacteria</taxon>
        <taxon>Pseudomonadati</taxon>
        <taxon>Pseudomonadota</taxon>
        <taxon>Betaproteobacteria</taxon>
        <taxon>Nitrosomonadales</taxon>
        <taxon>Thiobacillaceae</taxon>
        <taxon>Parasulfuritortus</taxon>
    </lineage>
</organism>
<evidence type="ECO:0000256" key="1">
    <source>
        <dbReference type="ARBA" id="ARBA00022485"/>
    </source>
</evidence>
<evidence type="ECO:0000259" key="5">
    <source>
        <dbReference type="SMART" id="SM00478"/>
    </source>
</evidence>
<dbReference type="InterPro" id="IPR003265">
    <property type="entry name" value="HhH-GPD_domain"/>
</dbReference>
<keyword evidence="1" id="KW-0004">4Fe-4S</keyword>
<evidence type="ECO:0000256" key="3">
    <source>
        <dbReference type="ARBA" id="ARBA00023004"/>
    </source>
</evidence>
<dbReference type="GO" id="GO:0046872">
    <property type="term" value="F:metal ion binding"/>
    <property type="evidence" value="ECO:0007669"/>
    <property type="project" value="UniProtKB-KW"/>
</dbReference>
<evidence type="ECO:0000313" key="7">
    <source>
        <dbReference type="Proteomes" id="UP000295443"/>
    </source>
</evidence>
<accession>A0A4R1B6X9</accession>
<dbReference type="PANTHER" id="PTHR10359">
    <property type="entry name" value="A/G-SPECIFIC ADENINE GLYCOSYLASE/ENDONUCLEASE III"/>
    <property type="match status" value="1"/>
</dbReference>
<dbReference type="PIRSF" id="PIRSF001435">
    <property type="entry name" value="Nth"/>
    <property type="match status" value="1"/>
</dbReference>
<name>A0A4R1B6X9_9PROT</name>
<evidence type="ECO:0000256" key="4">
    <source>
        <dbReference type="ARBA" id="ARBA00023014"/>
    </source>
</evidence>
<dbReference type="GO" id="GO:0004519">
    <property type="term" value="F:endonuclease activity"/>
    <property type="evidence" value="ECO:0007669"/>
    <property type="project" value="UniProtKB-KW"/>
</dbReference>
<dbReference type="Gene3D" id="1.10.1670.10">
    <property type="entry name" value="Helix-hairpin-Helix base-excision DNA repair enzymes (C-terminal)"/>
    <property type="match status" value="1"/>
</dbReference>
<dbReference type="InterPro" id="IPR011257">
    <property type="entry name" value="DNA_glycosylase"/>
</dbReference>
<dbReference type="CDD" id="cd00056">
    <property type="entry name" value="ENDO3c"/>
    <property type="match status" value="1"/>
</dbReference>
<dbReference type="RefSeq" id="WP_131448742.1">
    <property type="nucleotide sequence ID" value="NZ_SJZB01000049.1"/>
</dbReference>
<dbReference type="AlphaFoldDB" id="A0A4R1B6X9"/>